<feature type="chain" id="PRO_5013106407" evidence="1">
    <location>
        <begin position="40"/>
        <end position="383"/>
    </location>
</feature>
<dbReference type="InterPro" id="IPR028352">
    <property type="entry name" value="Surface_antig_SAG1"/>
</dbReference>
<keyword evidence="1" id="KW-0732">Signal</keyword>
<evidence type="ECO:0000259" key="2">
    <source>
        <dbReference type="Pfam" id="PF04092"/>
    </source>
</evidence>
<protein>
    <submittedName>
        <fullName evidence="3">SAG-related sequence</fullName>
    </submittedName>
</protein>
<comment type="caution">
    <text evidence="3">The sequence shown here is derived from an EMBL/GenBank/DDBJ whole genome shotgun (WGS) entry which is preliminary data.</text>
</comment>
<dbReference type="KEGG" id="bbes:BESB_052780"/>
<feature type="domain" description="SRS" evidence="2">
    <location>
        <begin position="216"/>
        <end position="350"/>
    </location>
</feature>
<dbReference type="GO" id="GO:0016020">
    <property type="term" value="C:membrane"/>
    <property type="evidence" value="ECO:0007669"/>
    <property type="project" value="InterPro"/>
</dbReference>
<dbReference type="AlphaFoldDB" id="A0A2A9MJ57"/>
<feature type="domain" description="SRS" evidence="2">
    <location>
        <begin position="62"/>
        <end position="206"/>
    </location>
</feature>
<evidence type="ECO:0000256" key="1">
    <source>
        <dbReference type="SAM" id="SignalP"/>
    </source>
</evidence>
<gene>
    <name evidence="3" type="ORF">BESB_052780</name>
</gene>
<proteinExistence type="predicted"/>
<keyword evidence="4" id="KW-1185">Reference proteome</keyword>
<dbReference type="InterPro" id="IPR007226">
    <property type="entry name" value="SRS_dom"/>
</dbReference>
<dbReference type="Gene3D" id="2.60.40.1320">
    <property type="entry name" value="SRS domain"/>
    <property type="match status" value="2"/>
</dbReference>
<dbReference type="InterPro" id="IPR036755">
    <property type="entry name" value="SRS_dom_sf"/>
</dbReference>
<feature type="signal peptide" evidence="1">
    <location>
        <begin position="1"/>
        <end position="39"/>
    </location>
</feature>
<reference evidence="3 4" key="1">
    <citation type="submission" date="2017-09" db="EMBL/GenBank/DDBJ databases">
        <title>Genome sequencing of Besnoitia besnoiti strain Bb-Ger1.</title>
        <authorList>
            <person name="Schares G."/>
            <person name="Venepally P."/>
            <person name="Lorenzi H.A."/>
        </authorList>
    </citation>
    <scope>NUCLEOTIDE SEQUENCE [LARGE SCALE GENOMIC DNA]</scope>
    <source>
        <strain evidence="3 4">Bb-Ger1</strain>
    </source>
</reference>
<dbReference type="RefSeq" id="XP_029219636.1">
    <property type="nucleotide sequence ID" value="XM_029363713.1"/>
</dbReference>
<dbReference type="Proteomes" id="UP000224006">
    <property type="component" value="Chromosome IV"/>
</dbReference>
<dbReference type="GeneID" id="40310207"/>
<sequence>MAIIFRRERRRGGLKYKARKLLATCVGGVLLLTSAQAGAEPPQDGFLRQALQENEPPSINQNTATCTLASGSSTVKPTPTELTLSDEQLKATLLCTGENPTRVPKELGNVCQDMRTKIESGESQCKIGEDASSSGSVITLTELLAAGSNATWEDNTSTERETKKSWTLSLVENDLPLTDKYFYVGCEDGVSNRARGNSSCKVPVKILARRSSTKKNVVTCAYGKNSNKAPVEVEMTQEQNTLTVVCGTEGTIHPEKYSSVFCEKEDQELCTKSYSEILPKLNEEWWTEETDKSVKLTIPSTDFPAKDQSFYVGCNPTEGKYRQPALPAEAAAENEASNIKLTKCQVLVTVKASRLPLSGGQGRGMAAAASGAAVLTGLLAGTL</sequence>
<accession>A0A2A9MJ57</accession>
<dbReference type="VEuPathDB" id="ToxoDB:BESB_052780"/>
<organism evidence="3 4">
    <name type="scientific">Besnoitia besnoiti</name>
    <name type="common">Apicomplexan protozoan</name>
    <dbReference type="NCBI Taxonomy" id="94643"/>
    <lineage>
        <taxon>Eukaryota</taxon>
        <taxon>Sar</taxon>
        <taxon>Alveolata</taxon>
        <taxon>Apicomplexa</taxon>
        <taxon>Conoidasida</taxon>
        <taxon>Coccidia</taxon>
        <taxon>Eucoccidiorida</taxon>
        <taxon>Eimeriorina</taxon>
        <taxon>Sarcocystidae</taxon>
        <taxon>Besnoitia</taxon>
    </lineage>
</organism>
<evidence type="ECO:0000313" key="3">
    <source>
        <dbReference type="EMBL" id="PFH35627.1"/>
    </source>
</evidence>
<dbReference type="Pfam" id="PF04092">
    <property type="entry name" value="SAG"/>
    <property type="match status" value="2"/>
</dbReference>
<dbReference type="OrthoDB" id="331199at2759"/>
<dbReference type="EMBL" id="NWUJ01000004">
    <property type="protein sequence ID" value="PFH35627.1"/>
    <property type="molecule type" value="Genomic_DNA"/>
</dbReference>
<name>A0A2A9MJ57_BESBE</name>
<dbReference type="SUPFAM" id="SSF74877">
    <property type="entry name" value="Major surface antigen p30, SAG1"/>
    <property type="match status" value="2"/>
</dbReference>
<dbReference type="PRINTS" id="PR01801">
    <property type="entry name" value="SURFCEANTIGN"/>
</dbReference>
<evidence type="ECO:0000313" key="4">
    <source>
        <dbReference type="Proteomes" id="UP000224006"/>
    </source>
</evidence>